<comment type="caution">
    <text evidence="6">The sequence shown here is derived from an EMBL/GenBank/DDBJ whole genome shotgun (WGS) entry which is preliminary data.</text>
</comment>
<dbReference type="Pfam" id="PF25553">
    <property type="entry name" value="BTB-POZ_ANK-like"/>
    <property type="match status" value="1"/>
</dbReference>
<organism evidence="6 7">
    <name type="scientific">Cuscuta epithymum</name>
    <dbReference type="NCBI Taxonomy" id="186058"/>
    <lineage>
        <taxon>Eukaryota</taxon>
        <taxon>Viridiplantae</taxon>
        <taxon>Streptophyta</taxon>
        <taxon>Embryophyta</taxon>
        <taxon>Tracheophyta</taxon>
        <taxon>Spermatophyta</taxon>
        <taxon>Magnoliopsida</taxon>
        <taxon>eudicotyledons</taxon>
        <taxon>Gunneridae</taxon>
        <taxon>Pentapetalae</taxon>
        <taxon>asterids</taxon>
        <taxon>lamiids</taxon>
        <taxon>Solanales</taxon>
        <taxon>Convolvulaceae</taxon>
        <taxon>Cuscuteae</taxon>
        <taxon>Cuscuta</taxon>
        <taxon>Cuscuta subgen. Cuscuta</taxon>
    </lineage>
</organism>
<dbReference type="AlphaFoldDB" id="A0AAV0FG55"/>
<evidence type="ECO:0000256" key="4">
    <source>
        <dbReference type="SAM" id="MobiDB-lite"/>
    </source>
</evidence>
<dbReference type="InterPro" id="IPR038920">
    <property type="entry name" value="At3g05675-like"/>
</dbReference>
<comment type="pathway">
    <text evidence="2">Protein modification; protein ubiquitination.</text>
</comment>
<evidence type="ECO:0000259" key="5">
    <source>
        <dbReference type="Pfam" id="PF25553"/>
    </source>
</evidence>
<feature type="domain" description="At3g05675-like ankyrin-like" evidence="5">
    <location>
        <begin position="95"/>
        <end position="269"/>
    </location>
</feature>
<comment type="function">
    <text evidence="1">May act as a substrate-specific adapter of an E3 ubiquitin-protein ligase complex (CUL3-RBX1-BTB) which mediates the ubiquitination and subsequent proteasomal degradation of target proteins.</text>
</comment>
<feature type="region of interest" description="Disordered" evidence="4">
    <location>
        <begin position="281"/>
        <end position="348"/>
    </location>
</feature>
<evidence type="ECO:0000256" key="3">
    <source>
        <dbReference type="ARBA" id="ARBA00022786"/>
    </source>
</evidence>
<keyword evidence="7" id="KW-1185">Reference proteome</keyword>
<keyword evidence="3" id="KW-0833">Ubl conjugation pathway</keyword>
<dbReference type="PANTHER" id="PTHR31060">
    <property type="entry name" value="OSJNBA0011J08.25 PROTEIN-RELATED"/>
    <property type="match status" value="1"/>
</dbReference>
<evidence type="ECO:0000256" key="2">
    <source>
        <dbReference type="ARBA" id="ARBA00004906"/>
    </source>
</evidence>
<evidence type="ECO:0000313" key="6">
    <source>
        <dbReference type="EMBL" id="CAH9134570.1"/>
    </source>
</evidence>
<sequence length="348" mass="38576">MTKLIKASPEELSATKDVFLSAFRFATSINDPSPPFGDELRTCAQEQVEFMLWDSEKEILGIITADEEIKHEARMGLCKIFTSFEKALFSLLSEPDMKYKDVEKKIMKSMADVEWLCNVLMKTGLMKDFVARWTDVSNCVLTVVEDKRVHSIMWDLKVKLLEVTSKVLDAVGYGTLILPPPARAQLLKAWLPYVRKMKLLLDSMGNEDIEFPYRMEEELSETIEGAIVSLVSALPSNNQAEILADWMSSGEYVKYPDLSEAFEVWCYRTKSANRRLLEALDEPSSASDALDEPSSASDALDEPSSASDALDEPSSASDALDEPSSASDALDEPSSASDALDESSSSSD</sequence>
<name>A0AAV0FG55_9ASTE</name>
<feature type="compositionally biased region" description="Low complexity" evidence="4">
    <location>
        <begin position="323"/>
        <end position="348"/>
    </location>
</feature>
<evidence type="ECO:0000256" key="1">
    <source>
        <dbReference type="ARBA" id="ARBA00002668"/>
    </source>
</evidence>
<dbReference type="EMBL" id="CAMAPF010000982">
    <property type="protein sequence ID" value="CAH9134570.1"/>
    <property type="molecule type" value="Genomic_DNA"/>
</dbReference>
<gene>
    <name evidence="6" type="ORF">CEPIT_LOCUS33828</name>
</gene>
<evidence type="ECO:0000313" key="7">
    <source>
        <dbReference type="Proteomes" id="UP001152523"/>
    </source>
</evidence>
<proteinExistence type="predicted"/>
<protein>
    <recommendedName>
        <fullName evidence="5">At3g05675-like ankyrin-like domain-containing protein</fullName>
    </recommendedName>
</protein>
<accession>A0AAV0FG55</accession>
<dbReference type="PANTHER" id="PTHR31060:SF7">
    <property type="entry name" value="OS06G0129200 PROTEIN"/>
    <property type="match status" value="1"/>
</dbReference>
<dbReference type="InterPro" id="IPR058039">
    <property type="entry name" value="At3g05675-like_ankyrin"/>
</dbReference>
<reference evidence="6" key="1">
    <citation type="submission" date="2022-07" db="EMBL/GenBank/DDBJ databases">
        <authorList>
            <person name="Macas J."/>
            <person name="Novak P."/>
            <person name="Neumann P."/>
        </authorList>
    </citation>
    <scope>NUCLEOTIDE SEQUENCE</scope>
</reference>
<dbReference type="Proteomes" id="UP001152523">
    <property type="component" value="Unassembled WGS sequence"/>
</dbReference>